<gene>
    <name evidence="2" type="ORF">B0I35DRAFT_483272</name>
</gene>
<name>A0A8K0SC40_9HYPO</name>
<keyword evidence="3" id="KW-1185">Reference proteome</keyword>
<organism evidence="2 3">
    <name type="scientific">Stachybotrys elegans</name>
    <dbReference type="NCBI Taxonomy" id="80388"/>
    <lineage>
        <taxon>Eukaryota</taxon>
        <taxon>Fungi</taxon>
        <taxon>Dikarya</taxon>
        <taxon>Ascomycota</taxon>
        <taxon>Pezizomycotina</taxon>
        <taxon>Sordariomycetes</taxon>
        <taxon>Hypocreomycetidae</taxon>
        <taxon>Hypocreales</taxon>
        <taxon>Stachybotryaceae</taxon>
        <taxon>Stachybotrys</taxon>
    </lineage>
</organism>
<evidence type="ECO:0000256" key="1">
    <source>
        <dbReference type="SAM" id="MobiDB-lite"/>
    </source>
</evidence>
<sequence>MSGTPFSRPLATAVPGASHGPPSLDWTLGTPTGSEDPAEPLHVVWEQALSRVRATLQAVLVQAFPDRVAWVRCQVRMLAVRITVVKAKEKTCPIANNPTCLVKTLRATSFADPHAPPMTVAGLLAALNAQTAGMPQEERDTLLVSAGLASTTPTPRSSVQEYYQW</sequence>
<evidence type="ECO:0000313" key="3">
    <source>
        <dbReference type="Proteomes" id="UP000813444"/>
    </source>
</evidence>
<reference evidence="2" key="1">
    <citation type="journal article" date="2021" name="Nat. Commun.">
        <title>Genetic determinants of endophytism in the Arabidopsis root mycobiome.</title>
        <authorList>
            <person name="Mesny F."/>
            <person name="Miyauchi S."/>
            <person name="Thiergart T."/>
            <person name="Pickel B."/>
            <person name="Atanasova L."/>
            <person name="Karlsson M."/>
            <person name="Huettel B."/>
            <person name="Barry K.W."/>
            <person name="Haridas S."/>
            <person name="Chen C."/>
            <person name="Bauer D."/>
            <person name="Andreopoulos W."/>
            <person name="Pangilinan J."/>
            <person name="LaButti K."/>
            <person name="Riley R."/>
            <person name="Lipzen A."/>
            <person name="Clum A."/>
            <person name="Drula E."/>
            <person name="Henrissat B."/>
            <person name="Kohler A."/>
            <person name="Grigoriev I.V."/>
            <person name="Martin F.M."/>
            <person name="Hacquard S."/>
        </authorList>
    </citation>
    <scope>NUCLEOTIDE SEQUENCE</scope>
    <source>
        <strain evidence="2">MPI-CAGE-CH-0235</strain>
    </source>
</reference>
<dbReference type="AlphaFoldDB" id="A0A8K0SC40"/>
<dbReference type="Proteomes" id="UP000813444">
    <property type="component" value="Unassembled WGS sequence"/>
</dbReference>
<evidence type="ECO:0000313" key="2">
    <source>
        <dbReference type="EMBL" id="KAH7307977.1"/>
    </source>
</evidence>
<feature type="region of interest" description="Disordered" evidence="1">
    <location>
        <begin position="1"/>
        <end position="38"/>
    </location>
</feature>
<comment type="caution">
    <text evidence="2">The sequence shown here is derived from an EMBL/GenBank/DDBJ whole genome shotgun (WGS) entry which is preliminary data.</text>
</comment>
<protein>
    <submittedName>
        <fullName evidence="2">Uncharacterized protein</fullName>
    </submittedName>
</protein>
<accession>A0A8K0SC40</accession>
<proteinExistence type="predicted"/>
<dbReference type="EMBL" id="JAGPNK010000016">
    <property type="protein sequence ID" value="KAH7307977.1"/>
    <property type="molecule type" value="Genomic_DNA"/>
</dbReference>